<organism evidence="2 3">
    <name type="scientific">Chaetomium globosum (strain ATCC 6205 / CBS 148.51 / DSM 1962 / NBRC 6347 / NRRL 1970)</name>
    <name type="common">Soil fungus</name>
    <dbReference type="NCBI Taxonomy" id="306901"/>
    <lineage>
        <taxon>Eukaryota</taxon>
        <taxon>Fungi</taxon>
        <taxon>Dikarya</taxon>
        <taxon>Ascomycota</taxon>
        <taxon>Pezizomycotina</taxon>
        <taxon>Sordariomycetes</taxon>
        <taxon>Sordariomycetidae</taxon>
        <taxon>Sordariales</taxon>
        <taxon>Chaetomiaceae</taxon>
        <taxon>Chaetomium</taxon>
    </lineage>
</organism>
<dbReference type="EMBL" id="CH408033">
    <property type="protein sequence ID" value="EAQ85869.1"/>
    <property type="molecule type" value="Genomic_DNA"/>
</dbReference>
<dbReference type="VEuPathDB" id="FungiDB:CHGG_07122"/>
<feature type="region of interest" description="Disordered" evidence="1">
    <location>
        <begin position="29"/>
        <end position="51"/>
    </location>
</feature>
<evidence type="ECO:0000256" key="1">
    <source>
        <dbReference type="SAM" id="MobiDB-lite"/>
    </source>
</evidence>
<reference evidence="3" key="1">
    <citation type="journal article" date="2015" name="Genome Announc.">
        <title>Draft genome sequence of the cellulolytic fungus Chaetomium globosum.</title>
        <authorList>
            <person name="Cuomo C.A."/>
            <person name="Untereiner W.A."/>
            <person name="Ma L.-J."/>
            <person name="Grabherr M."/>
            <person name="Birren B.W."/>
        </authorList>
    </citation>
    <scope>NUCLEOTIDE SEQUENCE [LARGE SCALE GENOMIC DNA]</scope>
    <source>
        <strain evidence="3">ATCC 6205 / CBS 148.51 / DSM 1962 / NBRC 6347 / NRRL 1970</strain>
    </source>
</reference>
<evidence type="ECO:0000313" key="3">
    <source>
        <dbReference type="Proteomes" id="UP000001056"/>
    </source>
</evidence>
<dbReference type="HOGENOM" id="CLU_1570444_0_0_1"/>
<evidence type="ECO:0000313" key="2">
    <source>
        <dbReference type="EMBL" id="EAQ85869.1"/>
    </source>
</evidence>
<dbReference type="RefSeq" id="XP_001224778.1">
    <property type="nucleotide sequence ID" value="XM_001224777.1"/>
</dbReference>
<proteinExistence type="predicted"/>
<keyword evidence="3" id="KW-1185">Reference proteome</keyword>
<dbReference type="GeneID" id="4393437"/>
<dbReference type="AlphaFoldDB" id="Q2GY32"/>
<name>Q2GY32_CHAGB</name>
<sequence>MAAPPEVGVAVIDVTACANPRIGVVRVQPDQLTGRPSPLAPSRASQPRVNPDGTAICRSRIRFIGCSWHFAPGTYGKGVGLLLSNSKSFGSPGTAPRRTGLVDHLRERWLWPWKNAGVADSRAPLVCNHLRVVVPLAPQPNSTPHSTYESSFLFEDQSFSGFSSVGRASD</sequence>
<dbReference type="Proteomes" id="UP000001056">
    <property type="component" value="Unassembled WGS sequence"/>
</dbReference>
<dbReference type="InParanoid" id="Q2GY32"/>
<gene>
    <name evidence="2" type="ORF">CHGG_07122</name>
</gene>
<accession>Q2GY32</accession>
<protein>
    <submittedName>
        <fullName evidence="2">Uncharacterized protein</fullName>
    </submittedName>
</protein>